<dbReference type="PANTHER" id="PTHR42770:SF7">
    <property type="entry name" value="MEMBRANE PROTEIN"/>
    <property type="match status" value="1"/>
</dbReference>
<sequence>MSSRPPLSSAPSAPGPDLRRSLGVVDGVAIAASSTAATTSIAIGMGTIATIVGLQAPALLLLAFLPVLGIATAYARLNRSEPNCGNGYVWVGRSLGPWPGFLTGWVTLVGSVIFCAYTSAIMGSVVLAFANKSGLHSVAGIALDPTSTGVTTGVGLVILTALTALAVTGVRSATRFQFALLVFEYTVLLAFCGWALITGDHAVSLSWFNPFEISSGTAFAQGMVLAVFFFWGWDAAFSVNEETKTPGDAARGGLIALFAMLGLFLFASVAFQREMSLAELVRNGPQALPYLGEKLAAEPWATLPLVALMFSAVASVQATLIPTARGLFAMSRDRTMGPVWTRVHPRWGTPAAGTVVVMAVAAVIAVLAVAIPKLSDMLLAAVNAIGLIVALYYGLTALACAVRFRSARHEGPREALLAIGVPAVSGLILLGLGGYLGYSYLTMSDHFELSPDNGWFMFSLPAAIVLAGLGMAAVAKYVRHSPYFTTGHGTDAESLTLPMDRTAV</sequence>
<dbReference type="OrthoDB" id="138827at2"/>
<feature type="transmembrane region" description="Helical" evidence="6">
    <location>
        <begin position="455"/>
        <end position="475"/>
    </location>
</feature>
<dbReference type="EMBL" id="LMWM01000011">
    <property type="protein sequence ID" value="KUM88194.1"/>
    <property type="molecule type" value="Genomic_DNA"/>
</dbReference>
<dbReference type="GO" id="GO:0022857">
    <property type="term" value="F:transmembrane transporter activity"/>
    <property type="evidence" value="ECO:0007669"/>
    <property type="project" value="InterPro"/>
</dbReference>
<protein>
    <submittedName>
        <fullName evidence="7">Amino acid transporter</fullName>
    </submittedName>
</protein>
<dbReference type="PANTHER" id="PTHR42770">
    <property type="entry name" value="AMINO ACID TRANSPORTER-RELATED"/>
    <property type="match status" value="1"/>
</dbReference>
<dbReference type="Gene3D" id="1.20.1740.10">
    <property type="entry name" value="Amino acid/polyamine transporter I"/>
    <property type="match status" value="1"/>
</dbReference>
<evidence type="ECO:0000256" key="1">
    <source>
        <dbReference type="ARBA" id="ARBA00004651"/>
    </source>
</evidence>
<evidence type="ECO:0000313" key="7">
    <source>
        <dbReference type="EMBL" id="KUM88194.1"/>
    </source>
</evidence>
<feature type="transmembrane region" description="Helical" evidence="6">
    <location>
        <begin position="305"/>
        <end position="328"/>
    </location>
</feature>
<keyword evidence="3 6" id="KW-0812">Transmembrane</keyword>
<evidence type="ECO:0000256" key="6">
    <source>
        <dbReference type="SAM" id="Phobius"/>
    </source>
</evidence>
<dbReference type="PIRSF" id="PIRSF006060">
    <property type="entry name" value="AA_transporter"/>
    <property type="match status" value="1"/>
</dbReference>
<dbReference type="GO" id="GO:0005886">
    <property type="term" value="C:plasma membrane"/>
    <property type="evidence" value="ECO:0007669"/>
    <property type="project" value="UniProtKB-SubCell"/>
</dbReference>
<feature type="transmembrane region" description="Helical" evidence="6">
    <location>
        <begin position="249"/>
        <end position="271"/>
    </location>
</feature>
<feature type="transmembrane region" description="Helical" evidence="6">
    <location>
        <begin position="150"/>
        <end position="171"/>
    </location>
</feature>
<feature type="transmembrane region" description="Helical" evidence="6">
    <location>
        <begin position="349"/>
        <end position="371"/>
    </location>
</feature>
<dbReference type="RefSeq" id="WP_031058597.1">
    <property type="nucleotide sequence ID" value="NZ_KQ948146.1"/>
</dbReference>
<evidence type="ECO:0000256" key="3">
    <source>
        <dbReference type="ARBA" id="ARBA00022692"/>
    </source>
</evidence>
<evidence type="ECO:0000313" key="8">
    <source>
        <dbReference type="Proteomes" id="UP000053039"/>
    </source>
</evidence>
<comment type="caution">
    <text evidence="7">The sequence shown here is derived from an EMBL/GenBank/DDBJ whole genome shotgun (WGS) entry which is preliminary data.</text>
</comment>
<feature type="transmembrane region" description="Helical" evidence="6">
    <location>
        <begin position="58"/>
        <end position="77"/>
    </location>
</feature>
<comment type="subcellular location">
    <subcellularLocation>
        <location evidence="1">Cell membrane</location>
        <topology evidence="1">Multi-pass membrane protein</topology>
    </subcellularLocation>
</comment>
<evidence type="ECO:0000256" key="5">
    <source>
        <dbReference type="ARBA" id="ARBA00023136"/>
    </source>
</evidence>
<reference evidence="7 8" key="1">
    <citation type="submission" date="2015-10" db="EMBL/GenBank/DDBJ databases">
        <title>Draft genome sequence of Streptomyces pseudovenezuelae DSM 40212, type strain for the species Streptomyces pseudovenezuelae.</title>
        <authorList>
            <person name="Ruckert C."/>
            <person name="Winkler A."/>
            <person name="Kalinowski J."/>
            <person name="Kampfer P."/>
            <person name="Glaeser S."/>
        </authorList>
    </citation>
    <scope>NUCLEOTIDE SEQUENCE [LARGE SCALE GENOMIC DNA]</scope>
    <source>
        <strain evidence="7 8">DSM 40212</strain>
    </source>
</reference>
<feature type="transmembrane region" description="Helical" evidence="6">
    <location>
        <begin position="217"/>
        <end position="237"/>
    </location>
</feature>
<keyword evidence="4 6" id="KW-1133">Transmembrane helix</keyword>
<proteinExistence type="predicted"/>
<name>A0A101N7T7_9ACTN</name>
<feature type="transmembrane region" description="Helical" evidence="6">
    <location>
        <begin position="416"/>
        <end position="435"/>
    </location>
</feature>
<keyword evidence="5 6" id="KW-0472">Membrane</keyword>
<dbReference type="AlphaFoldDB" id="A0A101N7T7"/>
<dbReference type="Proteomes" id="UP000053039">
    <property type="component" value="Unassembled WGS sequence"/>
</dbReference>
<organism evidence="7 8">
    <name type="scientific">Streptomyces pseudovenezuelae</name>
    <dbReference type="NCBI Taxonomy" id="67350"/>
    <lineage>
        <taxon>Bacteria</taxon>
        <taxon>Bacillati</taxon>
        <taxon>Actinomycetota</taxon>
        <taxon>Actinomycetes</taxon>
        <taxon>Kitasatosporales</taxon>
        <taxon>Streptomycetaceae</taxon>
        <taxon>Streptomyces</taxon>
        <taxon>Streptomyces aurantiacus group</taxon>
    </lineage>
</organism>
<gene>
    <name evidence="7" type="ORF">AQI94_13965</name>
</gene>
<keyword evidence="2" id="KW-1003">Cell membrane</keyword>
<evidence type="ECO:0000256" key="4">
    <source>
        <dbReference type="ARBA" id="ARBA00022989"/>
    </source>
</evidence>
<feature type="transmembrane region" description="Helical" evidence="6">
    <location>
        <begin position="178"/>
        <end position="197"/>
    </location>
</feature>
<dbReference type="InterPro" id="IPR050367">
    <property type="entry name" value="APC_superfamily"/>
</dbReference>
<accession>A0A101N7T7</accession>
<feature type="transmembrane region" description="Helical" evidence="6">
    <location>
        <begin position="377"/>
        <end position="404"/>
    </location>
</feature>
<feature type="transmembrane region" description="Helical" evidence="6">
    <location>
        <begin position="28"/>
        <end position="52"/>
    </location>
</feature>
<dbReference type="InterPro" id="IPR002293">
    <property type="entry name" value="AA/rel_permease1"/>
</dbReference>
<dbReference type="Pfam" id="PF13520">
    <property type="entry name" value="AA_permease_2"/>
    <property type="match status" value="1"/>
</dbReference>
<feature type="transmembrane region" description="Helical" evidence="6">
    <location>
        <begin position="98"/>
        <end position="130"/>
    </location>
</feature>
<evidence type="ECO:0000256" key="2">
    <source>
        <dbReference type="ARBA" id="ARBA00022475"/>
    </source>
</evidence>